<dbReference type="NCBIfam" id="TIGR02218">
    <property type="entry name" value="phg_TIGR02218"/>
    <property type="match status" value="1"/>
</dbReference>
<evidence type="ECO:0000259" key="1">
    <source>
        <dbReference type="Pfam" id="PF09356"/>
    </source>
</evidence>
<organism evidence="2 3">
    <name type="scientific">Sphingomonas jejuensis</name>
    <dbReference type="NCBI Taxonomy" id="904715"/>
    <lineage>
        <taxon>Bacteria</taxon>
        <taxon>Pseudomonadati</taxon>
        <taxon>Pseudomonadota</taxon>
        <taxon>Alphaproteobacteria</taxon>
        <taxon>Sphingomonadales</taxon>
        <taxon>Sphingomonadaceae</taxon>
        <taxon>Sphingomonas</taxon>
    </lineage>
</organism>
<feature type="domain" description="Bacteriophage phiJL001 Gp84 C-terminal" evidence="1">
    <location>
        <begin position="186"/>
        <end position="262"/>
    </location>
</feature>
<evidence type="ECO:0000313" key="3">
    <source>
        <dbReference type="Proteomes" id="UP000734218"/>
    </source>
</evidence>
<dbReference type="Pfam" id="PF09931">
    <property type="entry name" value="Phage_phiJL001_Gp84_N"/>
    <property type="match status" value="1"/>
</dbReference>
<evidence type="ECO:0000313" key="2">
    <source>
        <dbReference type="EMBL" id="NJC32829.1"/>
    </source>
</evidence>
<accession>A0ABX0XJ11</accession>
<gene>
    <name evidence="2" type="ORF">GGR88_000303</name>
</gene>
<dbReference type="InterPro" id="IPR011928">
    <property type="entry name" value="Phage_phiJL001_Gp84"/>
</dbReference>
<comment type="caution">
    <text evidence="2">The sequence shown here is derived from an EMBL/GenBank/DDBJ whole genome shotgun (WGS) entry which is preliminary data.</text>
</comment>
<keyword evidence="3" id="KW-1185">Reference proteome</keyword>
<protein>
    <submittedName>
        <fullName evidence="2">Phage protein (TIGR02218 family)</fullName>
    </submittedName>
</protein>
<name>A0ABX0XJ11_9SPHN</name>
<dbReference type="EMBL" id="JAATJE010000001">
    <property type="protein sequence ID" value="NJC32829.1"/>
    <property type="molecule type" value="Genomic_DNA"/>
</dbReference>
<sequence>MSWLAERLTALAFLWRIERRDGVTIGFTSHDRDIVADGLLYRASPGMVPSAITRSDSLEPGGMEVSGALNAAAISEEDLAAGRFDGAAVTVSACDWTNPADAVRLCRGEIGSVAREGGGFTAELRGPAAILDRAVVEQTSPECRATLGDRRCRVDMAARRRLARVIDMDGDGMLTVDRTEPRDDAYGWGRLRWLDGDSAGRSGAIRRSAGATITLAIPPARVPAAGALVELIEGCDRQIDSCITRFGNAANFRGEPHLPGNDLLTRYPGS</sequence>
<proteinExistence type="predicted"/>
<dbReference type="Pfam" id="PF09356">
    <property type="entry name" value="Phage_BR0599"/>
    <property type="match status" value="1"/>
</dbReference>
<dbReference type="RefSeq" id="WP_167952301.1">
    <property type="nucleotide sequence ID" value="NZ_JAATJE010000001.1"/>
</dbReference>
<reference evidence="2 3" key="1">
    <citation type="submission" date="2020-03" db="EMBL/GenBank/DDBJ databases">
        <title>Genomic Encyclopedia of Type Strains, Phase IV (KMG-IV): sequencing the most valuable type-strain genomes for metagenomic binning, comparative biology and taxonomic classification.</title>
        <authorList>
            <person name="Goeker M."/>
        </authorList>
    </citation>
    <scope>NUCLEOTIDE SEQUENCE [LARGE SCALE GENOMIC DNA]</scope>
    <source>
        <strain evidence="2 3">DSM 27651</strain>
    </source>
</reference>
<dbReference type="Proteomes" id="UP000734218">
    <property type="component" value="Unassembled WGS sequence"/>
</dbReference>
<dbReference type="InterPro" id="IPR018964">
    <property type="entry name" value="Phage_phiJL001_Gp84_C"/>
</dbReference>